<dbReference type="EMBL" id="LR797816">
    <property type="protein sequence ID" value="CAB4240745.1"/>
    <property type="molecule type" value="Genomic_DNA"/>
</dbReference>
<accession>A0A6J5T9A5</accession>
<proteinExistence type="predicted"/>
<reference evidence="2" key="1">
    <citation type="submission" date="2020-05" db="EMBL/GenBank/DDBJ databases">
        <authorList>
            <person name="Chiriac C."/>
            <person name="Salcher M."/>
            <person name="Ghai R."/>
            <person name="Kavagutti S V."/>
        </authorList>
    </citation>
    <scope>NUCLEOTIDE SEQUENCE</scope>
</reference>
<gene>
    <name evidence="2" type="ORF">UFOVP34_11</name>
    <name evidence="1" type="ORF">UFOVP51_9</name>
</gene>
<organism evidence="2">
    <name type="scientific">uncultured Caudovirales phage</name>
    <dbReference type="NCBI Taxonomy" id="2100421"/>
    <lineage>
        <taxon>Viruses</taxon>
        <taxon>Duplodnaviria</taxon>
        <taxon>Heunggongvirae</taxon>
        <taxon>Uroviricota</taxon>
        <taxon>Caudoviricetes</taxon>
        <taxon>Peduoviridae</taxon>
        <taxon>Maltschvirus</taxon>
        <taxon>Maltschvirus maltsch</taxon>
    </lineage>
</organism>
<evidence type="ECO:0000313" key="1">
    <source>
        <dbReference type="EMBL" id="CAB4124084.1"/>
    </source>
</evidence>
<name>A0A6J5T9A5_9CAUD</name>
<evidence type="ECO:0000313" key="2">
    <source>
        <dbReference type="EMBL" id="CAB4240745.1"/>
    </source>
</evidence>
<sequence>MPSKRKASLISAAPVAAALPTSDYKTFLASLINKPPTKLKAAAINKWRDIPATSQGQIVNDIAKKFNSNIPSIGIQNVKYTRGAGQPNYYEGATAMGNTQMTLAPPPHGKVPEGPNPITVGHELMHANDHQSNLPTGQLNPLVWQNLGKLATTGGTPGARNVPTPMNNFADFSTSVGKIQDKIAPGGEFKPNPAFPGSGYPINQAYIEHEIQGATGNPYQTPFVGRGINRSPDWTQLFTDINNAVNTQNPLSTVANPLPPNRGFYLNRASEFPAFMSERLTQPWGGNINTAPAGQPSNALSRSEARFVHSTLGDMSTAYPANDPTTGNPAYPTMNQHIGARRNSIADAYYPPQPGGAPGSGVPATGFSKGGKIKAKSKKRGLFSYFKG</sequence>
<protein>
    <submittedName>
        <fullName evidence="2">Uncharacterized protein</fullName>
    </submittedName>
</protein>
<dbReference type="EMBL" id="LR796177">
    <property type="protein sequence ID" value="CAB4124084.1"/>
    <property type="molecule type" value="Genomic_DNA"/>
</dbReference>